<reference evidence="1" key="1">
    <citation type="journal article" date="2021" name="Nat. Commun.">
        <title>Genetic determinants of endophytism in the Arabidopsis root mycobiome.</title>
        <authorList>
            <person name="Mesny F."/>
            <person name="Miyauchi S."/>
            <person name="Thiergart T."/>
            <person name="Pickel B."/>
            <person name="Atanasova L."/>
            <person name="Karlsson M."/>
            <person name="Huettel B."/>
            <person name="Barry K.W."/>
            <person name="Haridas S."/>
            <person name="Chen C."/>
            <person name="Bauer D."/>
            <person name="Andreopoulos W."/>
            <person name="Pangilinan J."/>
            <person name="LaButti K."/>
            <person name="Riley R."/>
            <person name="Lipzen A."/>
            <person name="Clum A."/>
            <person name="Drula E."/>
            <person name="Henrissat B."/>
            <person name="Kohler A."/>
            <person name="Grigoriev I.V."/>
            <person name="Martin F.M."/>
            <person name="Hacquard S."/>
        </authorList>
    </citation>
    <scope>NUCLEOTIDE SEQUENCE</scope>
    <source>
        <strain evidence="1">MPI-CAGE-CH-0230</strain>
    </source>
</reference>
<protein>
    <submittedName>
        <fullName evidence="1">Uncharacterized protein</fullName>
    </submittedName>
</protein>
<organism evidence="1 2">
    <name type="scientific">Microdochium trichocladiopsis</name>
    <dbReference type="NCBI Taxonomy" id="1682393"/>
    <lineage>
        <taxon>Eukaryota</taxon>
        <taxon>Fungi</taxon>
        <taxon>Dikarya</taxon>
        <taxon>Ascomycota</taxon>
        <taxon>Pezizomycotina</taxon>
        <taxon>Sordariomycetes</taxon>
        <taxon>Xylariomycetidae</taxon>
        <taxon>Xylariales</taxon>
        <taxon>Microdochiaceae</taxon>
        <taxon>Microdochium</taxon>
    </lineage>
</organism>
<proteinExistence type="predicted"/>
<gene>
    <name evidence="1" type="ORF">B0I36DRAFT_47526</name>
</gene>
<dbReference type="RefSeq" id="XP_046006172.1">
    <property type="nucleotide sequence ID" value="XM_046162930.1"/>
</dbReference>
<sequence>MLIRPSVSPPSSRSYLTTETRLKTRRYLASPDWPSPTKQRSCVHVGCPGTWSSHSRWSVEWNPTRQQGIGASLSDKSTATFTGATRGQYYSWEQPVVPRSAVPDLLACFGALYAAAAGSGAELSFAVTQGLAHCCPQRFPRVFGRGEGRFDRVLGLETCCRDLSRSFGLGDRLRFAVPSRSGE</sequence>
<dbReference type="Proteomes" id="UP000756346">
    <property type="component" value="Unassembled WGS sequence"/>
</dbReference>
<name>A0A9P8XU27_9PEZI</name>
<evidence type="ECO:0000313" key="2">
    <source>
        <dbReference type="Proteomes" id="UP000756346"/>
    </source>
</evidence>
<dbReference type="AlphaFoldDB" id="A0A9P8XU27"/>
<keyword evidence="2" id="KW-1185">Reference proteome</keyword>
<dbReference type="EMBL" id="JAGTJQ010000012">
    <property type="protein sequence ID" value="KAH7016548.1"/>
    <property type="molecule type" value="Genomic_DNA"/>
</dbReference>
<dbReference type="GeneID" id="70192476"/>
<accession>A0A9P8XU27</accession>
<comment type="caution">
    <text evidence="1">The sequence shown here is derived from an EMBL/GenBank/DDBJ whole genome shotgun (WGS) entry which is preliminary data.</text>
</comment>
<evidence type="ECO:0000313" key="1">
    <source>
        <dbReference type="EMBL" id="KAH7016548.1"/>
    </source>
</evidence>